<keyword evidence="7" id="KW-0063">Aspartyl esterase</keyword>
<organism evidence="10 11">
    <name type="scientific">Populus tomentosa</name>
    <name type="common">Chinese white poplar</name>
    <dbReference type="NCBI Taxonomy" id="118781"/>
    <lineage>
        <taxon>Eukaryota</taxon>
        <taxon>Viridiplantae</taxon>
        <taxon>Streptophyta</taxon>
        <taxon>Embryophyta</taxon>
        <taxon>Tracheophyta</taxon>
        <taxon>Spermatophyta</taxon>
        <taxon>Magnoliopsida</taxon>
        <taxon>eudicotyledons</taxon>
        <taxon>Gunneridae</taxon>
        <taxon>Pentapetalae</taxon>
        <taxon>rosids</taxon>
        <taxon>fabids</taxon>
        <taxon>Malpighiales</taxon>
        <taxon>Salicaceae</taxon>
        <taxon>Saliceae</taxon>
        <taxon>Populus</taxon>
    </lineage>
</organism>
<comment type="caution">
    <text evidence="10">The sequence shown here is derived from an EMBL/GenBank/DDBJ whole genome shotgun (WGS) entry which is preliminary data.</text>
</comment>
<evidence type="ECO:0000256" key="3">
    <source>
        <dbReference type="ARBA" id="ARBA00013229"/>
    </source>
</evidence>
<keyword evidence="4" id="KW-0134">Cell wall</keyword>
<feature type="domain" description="Pectinesterase inhibitor" evidence="9">
    <location>
        <begin position="40"/>
        <end position="190"/>
    </location>
</feature>
<keyword evidence="11" id="KW-1185">Reference proteome</keyword>
<name>A0A8X8A7L0_POPTO</name>
<comment type="pathway">
    <text evidence="2">Glycan metabolism; pectin degradation; 2-dehydro-3-deoxy-D-gluconate from pectin: step 1/5.</text>
</comment>
<evidence type="ECO:0000256" key="7">
    <source>
        <dbReference type="ARBA" id="ARBA00023085"/>
    </source>
</evidence>
<evidence type="ECO:0000256" key="1">
    <source>
        <dbReference type="ARBA" id="ARBA00004191"/>
    </source>
</evidence>
<dbReference type="PANTHER" id="PTHR31707">
    <property type="entry name" value="PECTINESTERASE"/>
    <property type="match status" value="1"/>
</dbReference>
<dbReference type="FunFam" id="2.160.20.10:FF:000029">
    <property type="entry name" value="Pectinesterase 4"/>
    <property type="match status" value="1"/>
</dbReference>
<evidence type="ECO:0000256" key="8">
    <source>
        <dbReference type="ARBA" id="ARBA00023316"/>
    </source>
</evidence>
<dbReference type="NCBIfam" id="TIGR01614">
    <property type="entry name" value="PME_inhib"/>
    <property type="match status" value="1"/>
</dbReference>
<keyword evidence="5" id="KW-0964">Secreted</keyword>
<protein>
    <recommendedName>
        <fullName evidence="3">pectinesterase</fullName>
        <ecNumber evidence="3">3.1.1.11</ecNumber>
    </recommendedName>
</protein>
<evidence type="ECO:0000259" key="9">
    <source>
        <dbReference type="SMART" id="SM00856"/>
    </source>
</evidence>
<dbReference type="OrthoDB" id="2019149at2759"/>
<comment type="subcellular location">
    <subcellularLocation>
        <location evidence="1">Secreted</location>
        <location evidence="1">Cell wall</location>
    </subcellularLocation>
</comment>
<keyword evidence="8" id="KW-0961">Cell wall biogenesis/degradation</keyword>
<dbReference type="FunFam" id="1.20.140.40:FF:000001">
    <property type="entry name" value="Pectinesterase"/>
    <property type="match status" value="1"/>
</dbReference>
<evidence type="ECO:0000256" key="5">
    <source>
        <dbReference type="ARBA" id="ARBA00022525"/>
    </source>
</evidence>
<evidence type="ECO:0000256" key="6">
    <source>
        <dbReference type="ARBA" id="ARBA00022801"/>
    </source>
</evidence>
<evidence type="ECO:0000256" key="4">
    <source>
        <dbReference type="ARBA" id="ARBA00022512"/>
    </source>
</evidence>
<dbReference type="CDD" id="cd15798">
    <property type="entry name" value="PMEI-like_3"/>
    <property type="match status" value="1"/>
</dbReference>
<reference evidence="10" key="1">
    <citation type="journal article" date="2020" name="bioRxiv">
        <title>Hybrid origin of Populus tomentosa Carr. identified through genome sequencing and phylogenomic analysis.</title>
        <authorList>
            <person name="An X."/>
            <person name="Gao K."/>
            <person name="Chen Z."/>
            <person name="Li J."/>
            <person name="Yang X."/>
            <person name="Yang X."/>
            <person name="Zhou J."/>
            <person name="Guo T."/>
            <person name="Zhao T."/>
            <person name="Huang S."/>
            <person name="Miao D."/>
            <person name="Khan W.U."/>
            <person name="Rao P."/>
            <person name="Ye M."/>
            <person name="Lei B."/>
            <person name="Liao W."/>
            <person name="Wang J."/>
            <person name="Ji L."/>
            <person name="Li Y."/>
            <person name="Guo B."/>
            <person name="Mustafa N.S."/>
            <person name="Li S."/>
            <person name="Yun Q."/>
            <person name="Keller S.R."/>
            <person name="Mao J."/>
            <person name="Zhang R."/>
            <person name="Strauss S.H."/>
        </authorList>
    </citation>
    <scope>NUCLEOTIDE SEQUENCE</scope>
    <source>
        <strain evidence="10">GM15</strain>
        <tissue evidence="10">Leaf</tissue>
    </source>
</reference>
<evidence type="ECO:0000313" key="11">
    <source>
        <dbReference type="Proteomes" id="UP000886885"/>
    </source>
</evidence>
<sequence length="575" mass="62943">MIGKVIVSAVSLILVVGVIIGVVVTVHRSNGSNDTESLSPQMKAVSALCQPTYYKDACTNTLSAVNSTDPKELIKGGIVAISASLRNSFNVTDDLVAKTGSASRDKMALNDCKELLQNASESLEDTLSKMGEIDLLSLSNRTDDFRTWLSSIIGYQEMCLDGFENGSSSRDQVQKSTDYGSELTDNVLNILAGLSQVLNSLGLKLNIPSTSRQLLQADGFPTWMSASDRKLLASPRNGGVRPNAVVAQDGSGQFKTISAALAAYPKNLRGRYVIYVKAGTYREYVAVAKDQPNVFIYGDGSRKTIVTGNKSFAKDGLGTWKTATFSECNHIQLMDWLRVSCRLIVVEANGFIAKSIGFTNTAGPDGHQAVAIRANSDMSAFYNCRFDGYQDTVLYQAGRQFYRNCVLSGTVDFLFGYGSAVIQNSLIIVRRPNPNQFNTVTADGRKERGQPGGVVIHNCRIVPEQKLVPERLKIKTYLGRPWKAYSRAVVMESQLADFIQPDGWAPWSGNQFLDTLYYAEHANGGPGAATNRRVRWKTLHFLKRSEALQFTAGTFLQGGQWIRNNGIPVLMGLRK</sequence>
<evidence type="ECO:0000313" key="10">
    <source>
        <dbReference type="EMBL" id="KAG6781995.1"/>
    </source>
</evidence>
<dbReference type="Pfam" id="PF01095">
    <property type="entry name" value="Pectinesterase"/>
    <property type="match status" value="1"/>
</dbReference>
<evidence type="ECO:0000256" key="2">
    <source>
        <dbReference type="ARBA" id="ARBA00005184"/>
    </source>
</evidence>
<proteinExistence type="predicted"/>
<dbReference type="SMART" id="SM00856">
    <property type="entry name" value="PMEI"/>
    <property type="match status" value="1"/>
</dbReference>
<dbReference type="GO" id="GO:0004857">
    <property type="term" value="F:enzyme inhibitor activity"/>
    <property type="evidence" value="ECO:0007669"/>
    <property type="project" value="InterPro"/>
</dbReference>
<gene>
    <name evidence="10" type="ORF">POTOM_011381</name>
</gene>
<dbReference type="Proteomes" id="UP000886885">
    <property type="component" value="Chromosome 3A"/>
</dbReference>
<dbReference type="Pfam" id="PF04043">
    <property type="entry name" value="PMEI"/>
    <property type="match status" value="1"/>
</dbReference>
<dbReference type="EC" id="3.1.1.11" evidence="3"/>
<dbReference type="InterPro" id="IPR006501">
    <property type="entry name" value="Pectinesterase_inhib_dom"/>
</dbReference>
<keyword evidence="6" id="KW-0378">Hydrolase</keyword>
<dbReference type="EMBL" id="JAAWWB010000005">
    <property type="protein sequence ID" value="KAG6781995.1"/>
    <property type="molecule type" value="Genomic_DNA"/>
</dbReference>
<dbReference type="InterPro" id="IPR000070">
    <property type="entry name" value="Pectinesterase_cat"/>
</dbReference>
<dbReference type="AlphaFoldDB" id="A0A8X8A7L0"/>
<dbReference type="GO" id="GO:0042545">
    <property type="term" value="P:cell wall modification"/>
    <property type="evidence" value="ECO:0007669"/>
    <property type="project" value="InterPro"/>
</dbReference>
<dbReference type="GO" id="GO:0030599">
    <property type="term" value="F:pectinesterase activity"/>
    <property type="evidence" value="ECO:0007669"/>
    <property type="project" value="UniProtKB-EC"/>
</dbReference>
<accession>A0A8X8A7L0</accession>